<sequence>MDERCDPAPSSQKSFGWSTQIHNGNNPGGNGNNPGGNGNNPGGNGNPVHYVQPMNVQAIAHVNPPAHNPPQQLPANPATPLQADQPAHSNDELCPEREGMKAVRKLPADFEESRDSFHEQIKEAVAQHHILDDTVVNFNQTGVPIVPVGEWTLEEAGARQVPIVVLEDKRQITVPLTISLARQLLPPQVLYQGKTEKCYPKLGLAKDQPGLAVFDGYKAHRTEPVLAKLREAKVIPMLVPASCTGEPLDSDGGLNDALKKDLTKSFMTYYAGSIAKEIAEDCLDNDKVNLRLSKMKPLHAHWLLSAMDRLSPERELIMRGWERTGIKAAVENVQIKQKAWMTAAIFKEWVRKIDGEMGRRQKKIVLLLDNCTAHPHDVPLDNIRLVFLPPNTTSLIQDTIRIFKAMYRSQMMRRLISAIDNDNIDSAQKFSKTTNLLETLFTMREPWRSVKVEKVRNYFAKAGLTRAPE</sequence>
<name>A0A8J9Z6G3_BRALA</name>
<dbReference type="PANTHER" id="PTHR19303">
    <property type="entry name" value="TRANSPOSON"/>
    <property type="match status" value="1"/>
</dbReference>
<dbReference type="PANTHER" id="PTHR19303:SF73">
    <property type="entry name" value="PROTEIN PDC2"/>
    <property type="match status" value="1"/>
</dbReference>
<accession>A0A8J9Z6G3</accession>
<feature type="compositionally biased region" description="Polar residues" evidence="1">
    <location>
        <begin position="9"/>
        <end position="22"/>
    </location>
</feature>
<dbReference type="GO" id="GO:0005634">
    <property type="term" value="C:nucleus"/>
    <property type="evidence" value="ECO:0007669"/>
    <property type="project" value="TreeGrafter"/>
</dbReference>
<evidence type="ECO:0000259" key="2">
    <source>
        <dbReference type="Pfam" id="PF03184"/>
    </source>
</evidence>
<dbReference type="InterPro" id="IPR004875">
    <property type="entry name" value="DDE_SF_endonuclease_dom"/>
</dbReference>
<dbReference type="AlphaFoldDB" id="A0A8J9Z6G3"/>
<proteinExistence type="predicted"/>
<dbReference type="EMBL" id="OV696701">
    <property type="protein sequence ID" value="CAH1248535.1"/>
    <property type="molecule type" value="Genomic_DNA"/>
</dbReference>
<keyword evidence="4" id="KW-1185">Reference proteome</keyword>
<gene>
    <name evidence="3" type="primary">TIGD4</name>
    <name evidence="3" type="ORF">BLAG_LOCUS9858</name>
</gene>
<dbReference type="InterPro" id="IPR050863">
    <property type="entry name" value="CenT-Element_Derived"/>
</dbReference>
<organism evidence="3 4">
    <name type="scientific">Branchiostoma lanceolatum</name>
    <name type="common">Common lancelet</name>
    <name type="synonym">Amphioxus lanceolatum</name>
    <dbReference type="NCBI Taxonomy" id="7740"/>
    <lineage>
        <taxon>Eukaryota</taxon>
        <taxon>Metazoa</taxon>
        <taxon>Chordata</taxon>
        <taxon>Cephalochordata</taxon>
        <taxon>Leptocardii</taxon>
        <taxon>Amphioxiformes</taxon>
        <taxon>Branchiostomatidae</taxon>
        <taxon>Branchiostoma</taxon>
    </lineage>
</organism>
<protein>
    <submittedName>
        <fullName evidence="3">TIGD4 protein</fullName>
    </submittedName>
</protein>
<feature type="domain" description="DDE-1" evidence="2">
    <location>
        <begin position="334"/>
        <end position="459"/>
    </location>
</feature>
<dbReference type="GO" id="GO:0003677">
    <property type="term" value="F:DNA binding"/>
    <property type="evidence" value="ECO:0007669"/>
    <property type="project" value="TreeGrafter"/>
</dbReference>
<feature type="compositionally biased region" description="Gly residues" evidence="1">
    <location>
        <begin position="26"/>
        <end position="45"/>
    </location>
</feature>
<evidence type="ECO:0000313" key="4">
    <source>
        <dbReference type="Proteomes" id="UP000838412"/>
    </source>
</evidence>
<dbReference type="Proteomes" id="UP000838412">
    <property type="component" value="Chromosome 16"/>
</dbReference>
<reference evidence="3" key="1">
    <citation type="submission" date="2022-01" db="EMBL/GenBank/DDBJ databases">
        <authorList>
            <person name="Braso-Vives M."/>
        </authorList>
    </citation>
    <scope>NUCLEOTIDE SEQUENCE</scope>
</reference>
<dbReference type="OrthoDB" id="6618307at2759"/>
<evidence type="ECO:0000256" key="1">
    <source>
        <dbReference type="SAM" id="MobiDB-lite"/>
    </source>
</evidence>
<feature type="region of interest" description="Disordered" evidence="1">
    <location>
        <begin position="1"/>
        <end position="93"/>
    </location>
</feature>
<dbReference type="Pfam" id="PF03184">
    <property type="entry name" value="DDE_1"/>
    <property type="match status" value="1"/>
</dbReference>
<evidence type="ECO:0000313" key="3">
    <source>
        <dbReference type="EMBL" id="CAH1248535.1"/>
    </source>
</evidence>